<dbReference type="AlphaFoldDB" id="A0A7Y9J825"/>
<dbReference type="InterPro" id="IPR037401">
    <property type="entry name" value="SnoaL-like"/>
</dbReference>
<organism evidence="2 3">
    <name type="scientific">Actinomycetospora corticicola</name>
    <dbReference type="NCBI Taxonomy" id="663602"/>
    <lineage>
        <taxon>Bacteria</taxon>
        <taxon>Bacillati</taxon>
        <taxon>Actinomycetota</taxon>
        <taxon>Actinomycetes</taxon>
        <taxon>Pseudonocardiales</taxon>
        <taxon>Pseudonocardiaceae</taxon>
        <taxon>Actinomycetospora</taxon>
    </lineage>
</organism>
<protein>
    <submittedName>
        <fullName evidence="2">Ketosteroid isomerase-like protein</fullName>
    </submittedName>
</protein>
<evidence type="ECO:0000259" key="1">
    <source>
        <dbReference type="Pfam" id="PF13474"/>
    </source>
</evidence>
<dbReference type="Pfam" id="PF13474">
    <property type="entry name" value="SnoaL_3"/>
    <property type="match status" value="1"/>
</dbReference>
<dbReference type="Gene3D" id="3.10.450.50">
    <property type="match status" value="1"/>
</dbReference>
<name>A0A7Y9J825_9PSEU</name>
<comment type="caution">
    <text evidence="2">The sequence shown here is derived from an EMBL/GenBank/DDBJ whole genome shotgun (WGS) entry which is preliminary data.</text>
</comment>
<reference evidence="2 3" key="1">
    <citation type="submission" date="2020-07" db="EMBL/GenBank/DDBJ databases">
        <title>Sequencing the genomes of 1000 actinobacteria strains.</title>
        <authorList>
            <person name="Klenk H.-P."/>
        </authorList>
    </citation>
    <scope>NUCLEOTIDE SEQUENCE [LARGE SCALE GENOMIC DNA]</scope>
    <source>
        <strain evidence="2 3">DSM 45772</strain>
    </source>
</reference>
<evidence type="ECO:0000313" key="2">
    <source>
        <dbReference type="EMBL" id="NYD37974.1"/>
    </source>
</evidence>
<dbReference type="RefSeq" id="WP_179795480.1">
    <property type="nucleotide sequence ID" value="NZ_BAABHP010000020.1"/>
</dbReference>
<accession>A0A7Y9J825</accession>
<sequence length="140" mass="14840">MSTHEILAVLTEQHAAIAAGDAERAMATAAPDAVVFDLAPPLVQHTGVAELADWIASFGAPPVLAHHDPVVHADGDVALVHALTSMTGDKGGEFTLWFRSTIGLRRLDGRWLVVHRHESVPFHMDGSFRAAVELAPGAVV</sequence>
<dbReference type="InterPro" id="IPR032710">
    <property type="entry name" value="NTF2-like_dom_sf"/>
</dbReference>
<dbReference type="SUPFAM" id="SSF54427">
    <property type="entry name" value="NTF2-like"/>
    <property type="match status" value="1"/>
</dbReference>
<evidence type="ECO:0000313" key="3">
    <source>
        <dbReference type="Proteomes" id="UP000535890"/>
    </source>
</evidence>
<proteinExistence type="predicted"/>
<dbReference type="GO" id="GO:0016853">
    <property type="term" value="F:isomerase activity"/>
    <property type="evidence" value="ECO:0007669"/>
    <property type="project" value="UniProtKB-KW"/>
</dbReference>
<keyword evidence="2" id="KW-0413">Isomerase</keyword>
<feature type="domain" description="SnoaL-like" evidence="1">
    <location>
        <begin position="6"/>
        <end position="122"/>
    </location>
</feature>
<dbReference type="EMBL" id="JACCBN010000001">
    <property type="protein sequence ID" value="NYD37974.1"/>
    <property type="molecule type" value="Genomic_DNA"/>
</dbReference>
<gene>
    <name evidence="2" type="ORF">BJ983_004076</name>
</gene>
<keyword evidence="3" id="KW-1185">Reference proteome</keyword>
<dbReference type="Proteomes" id="UP000535890">
    <property type="component" value="Unassembled WGS sequence"/>
</dbReference>